<evidence type="ECO:0000256" key="8">
    <source>
        <dbReference type="ARBA" id="ARBA00023136"/>
    </source>
</evidence>
<dbReference type="EMBL" id="LT899436">
    <property type="protein sequence ID" value="SNR15709.1"/>
    <property type="molecule type" value="Genomic_DNA"/>
</dbReference>
<dbReference type="Gene3D" id="3.30.565.10">
    <property type="entry name" value="Histidine kinase-like ATPase, C-terminal domain"/>
    <property type="match status" value="1"/>
</dbReference>
<dbReference type="CDD" id="cd00075">
    <property type="entry name" value="HATPase"/>
    <property type="match status" value="1"/>
</dbReference>
<dbReference type="SMART" id="SM00388">
    <property type="entry name" value="HisKA"/>
    <property type="match status" value="1"/>
</dbReference>
<proteinExistence type="predicted"/>
<keyword evidence="6 12" id="KW-0418">Kinase</keyword>
<dbReference type="Gene3D" id="1.10.287.130">
    <property type="match status" value="1"/>
</dbReference>
<dbReference type="FunFam" id="3.30.565.10:FF:000006">
    <property type="entry name" value="Sensor histidine kinase WalK"/>
    <property type="match status" value="1"/>
</dbReference>
<feature type="transmembrane region" description="Helical" evidence="9">
    <location>
        <begin position="12"/>
        <end position="38"/>
    </location>
</feature>
<evidence type="ECO:0000256" key="7">
    <source>
        <dbReference type="ARBA" id="ARBA00023012"/>
    </source>
</evidence>
<dbReference type="OrthoDB" id="9808408at2"/>
<evidence type="ECO:0000313" key="12">
    <source>
        <dbReference type="EMBL" id="SNR15709.1"/>
    </source>
</evidence>
<keyword evidence="4" id="KW-0597">Phosphoprotein</keyword>
<evidence type="ECO:0000259" key="10">
    <source>
        <dbReference type="PROSITE" id="PS50109"/>
    </source>
</evidence>
<dbReference type="InterPro" id="IPR036890">
    <property type="entry name" value="HATPase_C_sf"/>
</dbReference>
<protein>
    <recommendedName>
        <fullName evidence="3">histidine kinase</fullName>
        <ecNumber evidence="3">2.7.13.3</ecNumber>
    </recommendedName>
</protein>
<gene>
    <name evidence="12" type="ORF">TJEJU_2006</name>
</gene>
<evidence type="ECO:0000256" key="4">
    <source>
        <dbReference type="ARBA" id="ARBA00022553"/>
    </source>
</evidence>
<dbReference type="AlphaFoldDB" id="A0A238U942"/>
<organism evidence="12 13">
    <name type="scientific">Tenacibaculum jejuense</name>
    <dbReference type="NCBI Taxonomy" id="584609"/>
    <lineage>
        <taxon>Bacteria</taxon>
        <taxon>Pseudomonadati</taxon>
        <taxon>Bacteroidota</taxon>
        <taxon>Flavobacteriia</taxon>
        <taxon>Flavobacteriales</taxon>
        <taxon>Flavobacteriaceae</taxon>
        <taxon>Tenacibaculum</taxon>
    </lineage>
</organism>
<dbReference type="Gene3D" id="6.10.340.10">
    <property type="match status" value="1"/>
</dbReference>
<keyword evidence="13" id="KW-1185">Reference proteome</keyword>
<dbReference type="GO" id="GO:0000155">
    <property type="term" value="F:phosphorelay sensor kinase activity"/>
    <property type="evidence" value="ECO:0007669"/>
    <property type="project" value="InterPro"/>
</dbReference>
<evidence type="ECO:0000259" key="11">
    <source>
        <dbReference type="PROSITE" id="PS50885"/>
    </source>
</evidence>
<evidence type="ECO:0000256" key="6">
    <source>
        <dbReference type="ARBA" id="ARBA00022777"/>
    </source>
</evidence>
<evidence type="ECO:0000313" key="13">
    <source>
        <dbReference type="Proteomes" id="UP000215214"/>
    </source>
</evidence>
<dbReference type="CDD" id="cd06225">
    <property type="entry name" value="HAMP"/>
    <property type="match status" value="1"/>
</dbReference>
<dbReference type="InterPro" id="IPR003594">
    <property type="entry name" value="HATPase_dom"/>
</dbReference>
<dbReference type="Pfam" id="PF02518">
    <property type="entry name" value="HATPase_c"/>
    <property type="match status" value="1"/>
</dbReference>
<dbReference type="InterPro" id="IPR003660">
    <property type="entry name" value="HAMP_dom"/>
</dbReference>
<dbReference type="Proteomes" id="UP000215214">
    <property type="component" value="Chromosome TJEJU"/>
</dbReference>
<dbReference type="InterPro" id="IPR036097">
    <property type="entry name" value="HisK_dim/P_sf"/>
</dbReference>
<evidence type="ECO:0000256" key="3">
    <source>
        <dbReference type="ARBA" id="ARBA00012438"/>
    </source>
</evidence>
<reference evidence="12 13" key="1">
    <citation type="submission" date="2017-07" db="EMBL/GenBank/DDBJ databases">
        <authorList>
            <person name="Sun Z.S."/>
            <person name="Albrecht U."/>
            <person name="Echele G."/>
            <person name="Lee C.C."/>
        </authorList>
    </citation>
    <scope>NUCLEOTIDE SEQUENCE [LARGE SCALE GENOMIC DNA]</scope>
    <source>
        <strain evidence="13">type strain: KCTC 22618</strain>
    </source>
</reference>
<dbReference type="SMART" id="SM00387">
    <property type="entry name" value="HATPase_c"/>
    <property type="match status" value="1"/>
</dbReference>
<dbReference type="SUPFAM" id="SSF47384">
    <property type="entry name" value="Homodimeric domain of signal transducing histidine kinase"/>
    <property type="match status" value="1"/>
</dbReference>
<dbReference type="PANTHER" id="PTHR45453">
    <property type="entry name" value="PHOSPHATE REGULON SENSOR PROTEIN PHOR"/>
    <property type="match status" value="1"/>
</dbReference>
<dbReference type="RefSeq" id="WP_095071688.1">
    <property type="nucleotide sequence ID" value="NZ_LT899436.1"/>
</dbReference>
<dbReference type="GO" id="GO:0004721">
    <property type="term" value="F:phosphoprotein phosphatase activity"/>
    <property type="evidence" value="ECO:0007669"/>
    <property type="project" value="TreeGrafter"/>
</dbReference>
<feature type="domain" description="HAMP" evidence="11">
    <location>
        <begin position="211"/>
        <end position="263"/>
    </location>
</feature>
<dbReference type="InterPro" id="IPR005467">
    <property type="entry name" value="His_kinase_dom"/>
</dbReference>
<keyword evidence="7" id="KW-0902">Two-component regulatory system</keyword>
<accession>A0A238U942</accession>
<evidence type="ECO:0000256" key="9">
    <source>
        <dbReference type="SAM" id="Phobius"/>
    </source>
</evidence>
<dbReference type="KEGG" id="tje:TJEJU_2006"/>
<keyword evidence="9" id="KW-0812">Transmembrane</keyword>
<dbReference type="PRINTS" id="PR00344">
    <property type="entry name" value="BCTRLSENSOR"/>
</dbReference>
<dbReference type="PROSITE" id="PS50109">
    <property type="entry name" value="HIS_KIN"/>
    <property type="match status" value="1"/>
</dbReference>
<comment type="subcellular location">
    <subcellularLocation>
        <location evidence="2">Membrane</location>
    </subcellularLocation>
</comment>
<dbReference type="Pfam" id="PF00512">
    <property type="entry name" value="HisKA"/>
    <property type="match status" value="1"/>
</dbReference>
<keyword evidence="9" id="KW-1133">Transmembrane helix</keyword>
<sequence length="500" mass="57121">MSKFQSLSNKFVIKLSFSFLLTILVIGVIYISITFFLLDKFYSQTTQRLNADIANHLIDEKFKNSSPFLENGSVNIQLFDDVMHDMMAVNRAIEVYLLDENGFVLHSVVLDHANATEEIKQVDLRPIHKFINNKEEYILGDDPKNILEKKIFSAASFESYGKEGYIYILLASHDFEQVCSSLFKSYFSKLTTNTIIITTLLSLIIGWLSVFLISKSLLVIIHHVNKFKNGDFKSRIPNASASSLSILATTFNTMADTISENIEEIKSVNDFKKELIANISHDLRTPMTVIRGYAETLTEKEIVISDDNKEEFLKIIEKSTLTLSNLVDQLYEYSNLDAKQLKLNKTVFSLNKLIHDIIRSYCVIAMRKKIKVERAYSLNEDFLVYADKVLIHRVIQNIFDNALKFTPKKGIIIFSLNVINRNTIISIKDSGPGINQDNQNFIFDRWYTAETDQNNGLGLGLAIVKKIIELHEANIYMYSDEKNKGCEFKFTLPNVTGLVN</sequence>
<dbReference type="CDD" id="cd00082">
    <property type="entry name" value="HisKA"/>
    <property type="match status" value="1"/>
</dbReference>
<comment type="catalytic activity">
    <reaction evidence="1">
        <text>ATP + protein L-histidine = ADP + protein N-phospho-L-histidine.</text>
        <dbReference type="EC" id="2.7.13.3"/>
    </reaction>
</comment>
<dbReference type="GO" id="GO:0005886">
    <property type="term" value="C:plasma membrane"/>
    <property type="evidence" value="ECO:0007669"/>
    <property type="project" value="TreeGrafter"/>
</dbReference>
<dbReference type="FunFam" id="1.10.287.130:FF:000001">
    <property type="entry name" value="Two-component sensor histidine kinase"/>
    <property type="match status" value="1"/>
</dbReference>
<dbReference type="SMART" id="SM00304">
    <property type="entry name" value="HAMP"/>
    <property type="match status" value="1"/>
</dbReference>
<dbReference type="InterPro" id="IPR003661">
    <property type="entry name" value="HisK_dim/P_dom"/>
</dbReference>
<dbReference type="Pfam" id="PF00672">
    <property type="entry name" value="HAMP"/>
    <property type="match status" value="1"/>
</dbReference>
<dbReference type="GO" id="GO:0016036">
    <property type="term" value="P:cellular response to phosphate starvation"/>
    <property type="evidence" value="ECO:0007669"/>
    <property type="project" value="TreeGrafter"/>
</dbReference>
<evidence type="ECO:0000256" key="5">
    <source>
        <dbReference type="ARBA" id="ARBA00022679"/>
    </source>
</evidence>
<name>A0A238U942_9FLAO</name>
<dbReference type="InterPro" id="IPR050351">
    <property type="entry name" value="BphY/WalK/GraS-like"/>
</dbReference>
<feature type="transmembrane region" description="Helical" evidence="9">
    <location>
        <begin position="190"/>
        <end position="213"/>
    </location>
</feature>
<keyword evidence="5 12" id="KW-0808">Transferase</keyword>
<dbReference type="PANTHER" id="PTHR45453:SF1">
    <property type="entry name" value="PHOSPHATE REGULON SENSOR PROTEIN PHOR"/>
    <property type="match status" value="1"/>
</dbReference>
<dbReference type="InterPro" id="IPR004358">
    <property type="entry name" value="Sig_transdc_His_kin-like_C"/>
</dbReference>
<dbReference type="EC" id="2.7.13.3" evidence="3"/>
<evidence type="ECO:0000256" key="1">
    <source>
        <dbReference type="ARBA" id="ARBA00000085"/>
    </source>
</evidence>
<evidence type="ECO:0000256" key="2">
    <source>
        <dbReference type="ARBA" id="ARBA00004370"/>
    </source>
</evidence>
<feature type="domain" description="Histidine kinase" evidence="10">
    <location>
        <begin position="278"/>
        <end position="496"/>
    </location>
</feature>
<dbReference type="SUPFAM" id="SSF55874">
    <property type="entry name" value="ATPase domain of HSP90 chaperone/DNA topoisomerase II/histidine kinase"/>
    <property type="match status" value="1"/>
</dbReference>
<dbReference type="PROSITE" id="PS50885">
    <property type="entry name" value="HAMP"/>
    <property type="match status" value="1"/>
</dbReference>
<keyword evidence="8 9" id="KW-0472">Membrane</keyword>